<dbReference type="PANTHER" id="PTHR38588:SF1">
    <property type="entry name" value="BLL0334 PROTEIN"/>
    <property type="match status" value="1"/>
</dbReference>
<feature type="compositionally biased region" description="Low complexity" evidence="1">
    <location>
        <begin position="161"/>
        <end position="178"/>
    </location>
</feature>
<dbReference type="STRING" id="1469144.LI90_131"/>
<accession>A0A132ML89</accession>
<evidence type="ECO:0000256" key="1">
    <source>
        <dbReference type="SAM" id="MobiDB-lite"/>
    </source>
</evidence>
<dbReference type="InterPro" id="IPR010419">
    <property type="entry name" value="CO_DH_gsu"/>
</dbReference>
<protein>
    <recommendedName>
        <fullName evidence="4">Carbon monoxide dehydrogenase subunit G</fullName>
    </recommendedName>
</protein>
<dbReference type="PATRIC" id="fig|1469144.10.peg.205"/>
<keyword evidence="3" id="KW-1185">Reference proteome</keyword>
<dbReference type="Pfam" id="PF06240">
    <property type="entry name" value="COXG"/>
    <property type="match status" value="1"/>
</dbReference>
<organism evidence="2 3">
    <name type="scientific">Carbonactinospora thermoautotrophica</name>
    <dbReference type="NCBI Taxonomy" id="1469144"/>
    <lineage>
        <taxon>Bacteria</taxon>
        <taxon>Bacillati</taxon>
        <taxon>Actinomycetota</taxon>
        <taxon>Actinomycetes</taxon>
        <taxon>Kitasatosporales</taxon>
        <taxon>Carbonactinosporaceae</taxon>
        <taxon>Carbonactinospora</taxon>
    </lineage>
</organism>
<reference evidence="3" key="1">
    <citation type="submission" date="2015-04" db="EMBL/GenBank/DDBJ databases">
        <title>Physiological reanalysis, assessment of diazotrophy, and genome sequences of multiple isolates of Streptomyces thermoautotrophicus.</title>
        <authorList>
            <person name="MacKellar D.C."/>
            <person name="Lieber L."/>
            <person name="Norman J."/>
            <person name="Bolger A."/>
            <person name="Tobin C."/>
            <person name="Murray J.W."/>
            <person name="Chang R."/>
            <person name="Ford T."/>
            <person name="Nguyen P.Q."/>
            <person name="Woodward J."/>
            <person name="Permingeat H."/>
            <person name="Joshi N.S."/>
            <person name="Silver P.A."/>
            <person name="Usadel B."/>
            <person name="Rutherford A.W."/>
            <person name="Friesen M."/>
            <person name="Prell J."/>
        </authorList>
    </citation>
    <scope>NUCLEOTIDE SEQUENCE [LARGE SCALE GENOMIC DNA]</scope>
    <source>
        <strain evidence="3">H1</strain>
    </source>
</reference>
<name>A0A132ML89_9ACTN</name>
<comment type="caution">
    <text evidence="2">The sequence shown here is derived from an EMBL/GenBank/DDBJ whole genome shotgun (WGS) entry which is preliminary data.</text>
</comment>
<gene>
    <name evidence="2" type="ORF">LI90_131</name>
</gene>
<dbReference type="Proteomes" id="UP000070188">
    <property type="component" value="Unassembled WGS sequence"/>
</dbReference>
<sequence length="326" mass="33726">MAGEREIVVPVPAGVAWRFLTDLGAVASCLPGVTLDTVEPDQVAGRCRTRLGGSTITYRGSLRVTTADPAAHAAVLEATGAEARGDGKVRITAEVRVEEIGAVEGTPGETRIRLRVTGDATGRALAFGPEVLGVSATRLLDRFVKNVRDRITTLPIEEPARAPAPTGAPASAAPGAADEPPEEPRPAVAERLPAAEASAAPADGAADPDEGNDPARAGRTGSTVGAPPAGEAREPHGPRILDGARAAARKAQDAVAGSTVAADSGPAETRAPDDAAHYRPFAPVEPLDLFGPTEPSRFNRVLKLVTLITVAGVAWRCLRRLFRRRA</sequence>
<evidence type="ECO:0000313" key="2">
    <source>
        <dbReference type="EMBL" id="KWW98509.1"/>
    </source>
</evidence>
<dbReference type="InterPro" id="IPR023393">
    <property type="entry name" value="START-like_dom_sf"/>
</dbReference>
<evidence type="ECO:0008006" key="4">
    <source>
        <dbReference type="Google" id="ProtNLM"/>
    </source>
</evidence>
<proteinExistence type="predicted"/>
<dbReference type="AlphaFoldDB" id="A0A132ML89"/>
<feature type="region of interest" description="Disordered" evidence="1">
    <location>
        <begin position="155"/>
        <end position="238"/>
    </location>
</feature>
<dbReference type="RefSeq" id="WP_096058907.1">
    <property type="nucleotide sequence ID" value="NZ_LAXD01000001.1"/>
</dbReference>
<dbReference type="OrthoDB" id="4350688at2"/>
<evidence type="ECO:0000313" key="3">
    <source>
        <dbReference type="Proteomes" id="UP000070188"/>
    </source>
</evidence>
<dbReference type="SUPFAM" id="SSF55961">
    <property type="entry name" value="Bet v1-like"/>
    <property type="match status" value="1"/>
</dbReference>
<dbReference type="Gene3D" id="3.30.530.20">
    <property type="match status" value="1"/>
</dbReference>
<dbReference type="EMBL" id="LAXD01000001">
    <property type="protein sequence ID" value="KWW98509.1"/>
    <property type="molecule type" value="Genomic_DNA"/>
</dbReference>
<feature type="compositionally biased region" description="Low complexity" evidence="1">
    <location>
        <begin position="186"/>
        <end position="205"/>
    </location>
</feature>
<feature type="region of interest" description="Disordered" evidence="1">
    <location>
        <begin position="251"/>
        <end position="275"/>
    </location>
</feature>
<dbReference type="PANTHER" id="PTHR38588">
    <property type="entry name" value="BLL0334 PROTEIN"/>
    <property type="match status" value="1"/>
</dbReference>